<reference evidence="1 2" key="1">
    <citation type="journal article" date="2022" name="DNA Res.">
        <title>Chromosomal-level genome assembly of the orchid tree Bauhinia variegata (Leguminosae; Cercidoideae) supports the allotetraploid origin hypothesis of Bauhinia.</title>
        <authorList>
            <person name="Zhong Y."/>
            <person name="Chen Y."/>
            <person name="Zheng D."/>
            <person name="Pang J."/>
            <person name="Liu Y."/>
            <person name="Luo S."/>
            <person name="Meng S."/>
            <person name="Qian L."/>
            <person name="Wei D."/>
            <person name="Dai S."/>
            <person name="Zhou R."/>
        </authorList>
    </citation>
    <scope>NUCLEOTIDE SEQUENCE [LARGE SCALE GENOMIC DNA]</scope>
    <source>
        <strain evidence="1">BV-YZ2020</strain>
    </source>
</reference>
<comment type="caution">
    <text evidence="1">The sequence shown here is derived from an EMBL/GenBank/DDBJ whole genome shotgun (WGS) entry which is preliminary data.</text>
</comment>
<keyword evidence="2" id="KW-1185">Reference proteome</keyword>
<protein>
    <submittedName>
        <fullName evidence="1">Uncharacterized protein</fullName>
    </submittedName>
</protein>
<proteinExistence type="predicted"/>
<dbReference type="Proteomes" id="UP000828941">
    <property type="component" value="Chromosome 1"/>
</dbReference>
<gene>
    <name evidence="1" type="ORF">L6164_000094</name>
</gene>
<accession>A0ACB9Q852</accession>
<name>A0ACB9Q852_BAUVA</name>
<organism evidence="1 2">
    <name type="scientific">Bauhinia variegata</name>
    <name type="common">Purple orchid tree</name>
    <name type="synonym">Phanera variegata</name>
    <dbReference type="NCBI Taxonomy" id="167791"/>
    <lineage>
        <taxon>Eukaryota</taxon>
        <taxon>Viridiplantae</taxon>
        <taxon>Streptophyta</taxon>
        <taxon>Embryophyta</taxon>
        <taxon>Tracheophyta</taxon>
        <taxon>Spermatophyta</taxon>
        <taxon>Magnoliopsida</taxon>
        <taxon>eudicotyledons</taxon>
        <taxon>Gunneridae</taxon>
        <taxon>Pentapetalae</taxon>
        <taxon>rosids</taxon>
        <taxon>fabids</taxon>
        <taxon>Fabales</taxon>
        <taxon>Fabaceae</taxon>
        <taxon>Cercidoideae</taxon>
        <taxon>Cercideae</taxon>
        <taxon>Bauhiniinae</taxon>
        <taxon>Bauhinia</taxon>
    </lineage>
</organism>
<evidence type="ECO:0000313" key="2">
    <source>
        <dbReference type="Proteomes" id="UP000828941"/>
    </source>
</evidence>
<evidence type="ECO:0000313" key="1">
    <source>
        <dbReference type="EMBL" id="KAI4356041.1"/>
    </source>
</evidence>
<sequence>MDWVVENYQLGQILEVVDPKLNSVYVEEEVELVLKLGLLCTQHRADFRPTMREVARYLNWDDPLPEIADWRHGDSQSSRLSSGFLQALSTGSISISNNLSTMSIEAGR</sequence>
<dbReference type="EMBL" id="CM039426">
    <property type="protein sequence ID" value="KAI4356041.1"/>
    <property type="molecule type" value="Genomic_DNA"/>
</dbReference>